<dbReference type="EMBL" id="JRNH01000001">
    <property type="protein sequence ID" value="KGF21746.1"/>
    <property type="molecule type" value="Genomic_DNA"/>
</dbReference>
<evidence type="ECO:0000313" key="2">
    <source>
        <dbReference type="EMBL" id="KGF21746.1"/>
    </source>
</evidence>
<protein>
    <recommendedName>
        <fullName evidence="4">ParB/Sulfiredoxin domain-containing protein</fullName>
    </recommendedName>
</protein>
<feature type="region of interest" description="Disordered" evidence="1">
    <location>
        <begin position="291"/>
        <end position="367"/>
    </location>
</feature>
<reference evidence="2 3" key="1">
    <citation type="submission" date="2014-07" db="EMBL/GenBank/DDBJ databases">
        <authorList>
            <person name="McCorrison J."/>
            <person name="Sanka R."/>
            <person name="Torralba M."/>
            <person name="Gillis M."/>
            <person name="Haft D.H."/>
            <person name="Methe B."/>
            <person name="Sutton G."/>
            <person name="Nelson K.E."/>
        </authorList>
    </citation>
    <scope>NUCLEOTIDE SEQUENCE [LARGE SCALE GENOMIC DNA]</scope>
    <source>
        <strain evidence="2 3">DNF00011</strain>
    </source>
</reference>
<accession>A0A095YHZ6</accession>
<proteinExistence type="predicted"/>
<evidence type="ECO:0008006" key="4">
    <source>
        <dbReference type="Google" id="ProtNLM"/>
    </source>
</evidence>
<dbReference type="Proteomes" id="UP000053528">
    <property type="component" value="Unassembled WGS sequence"/>
</dbReference>
<dbReference type="AlphaFoldDB" id="A0A095YHZ6"/>
<evidence type="ECO:0000256" key="1">
    <source>
        <dbReference type="SAM" id="MobiDB-lite"/>
    </source>
</evidence>
<feature type="compositionally biased region" description="Low complexity" evidence="1">
    <location>
        <begin position="326"/>
        <end position="345"/>
    </location>
</feature>
<sequence>MLDTSTWPIIELDVLKDIRLDPKNVRLEIADAKVEADIIEDLFVNEDALGLVEGICKIGYLTHETPVVLDRHGKYVMVEGNRRLAALKSIQNPMLVPDYQARISAFAKQLPDRSSLAKIRVMIAPGQDEADQLIAAIHTGNLRRAWTPSRQAAFFQAQIDSGRTLNELVSRYPTIDVTKFVRRALIINLFKSVHFDDPELQDFLNTKKWARGLSTLARIYESKEFVELIGLTMESDGTLSKTVSDEVFKEVATEIVRGMFEENINTRSLNSVKSPRYTQLMAELRRIVASAPDTQHADPSSGDPDHTAGAGANLGVAPSGGGGSSSGARATGSGSSPTATTSRTKSPAKKSPVKKKAKPRNLDLGQVKAPDTYPEALKLLLGELSEVDVQKFPNVTFLAIRAVLEKSIKAFAEHKTIDIGKTKHNNKGRVQLGNALSWLLDHVNTNGPSHLKQPIKGVQTGFLVTYTSTADSLNAINHNHHFNVDRDQAFAMWASIDSIMRYLMKP</sequence>
<name>A0A095YHZ6_9MICC</name>
<gene>
    <name evidence="2" type="ORF">HMPREF2128_00100</name>
</gene>
<dbReference type="RefSeq" id="WP_035754223.1">
    <property type="nucleotide sequence ID" value="NZ_JRNH01000001.1"/>
</dbReference>
<comment type="caution">
    <text evidence="2">The sequence shown here is derived from an EMBL/GenBank/DDBJ whole genome shotgun (WGS) entry which is preliminary data.</text>
</comment>
<feature type="compositionally biased region" description="Basic residues" evidence="1">
    <location>
        <begin position="346"/>
        <end position="359"/>
    </location>
</feature>
<evidence type="ECO:0000313" key="3">
    <source>
        <dbReference type="Proteomes" id="UP000053528"/>
    </source>
</evidence>
<organism evidence="2 3">
    <name type="scientific">Pseudoglutamicibacter albus DNF00011</name>
    <dbReference type="NCBI Taxonomy" id="1401063"/>
    <lineage>
        <taxon>Bacteria</taxon>
        <taxon>Bacillati</taxon>
        <taxon>Actinomycetota</taxon>
        <taxon>Actinomycetes</taxon>
        <taxon>Micrococcales</taxon>
        <taxon>Micrococcaceae</taxon>
        <taxon>Pseudoglutamicibacter</taxon>
    </lineage>
</organism>